<name>A0A1I6N184_9RHOB</name>
<keyword evidence="1" id="KW-0812">Transmembrane</keyword>
<proteinExistence type="predicted"/>
<sequence length="101" mass="10637">MRSIATPFVAGALMGPMMLSMLHKTLSGGTSPVSAITTFVVGHFAVLLALLASFAVARRFIPQLRNRLGRMHTPRARHVGVMVMSAGATASVVHLAIHGGF</sequence>
<keyword evidence="3" id="KW-1185">Reference proteome</keyword>
<dbReference type="AlphaFoldDB" id="A0A1I6N184"/>
<keyword evidence="1" id="KW-1133">Transmembrane helix</keyword>
<feature type="transmembrane region" description="Helical" evidence="1">
    <location>
        <begin position="37"/>
        <end position="57"/>
    </location>
</feature>
<organism evidence="2 3">
    <name type="scientific">Yoonia litorea</name>
    <dbReference type="NCBI Taxonomy" id="1123755"/>
    <lineage>
        <taxon>Bacteria</taxon>
        <taxon>Pseudomonadati</taxon>
        <taxon>Pseudomonadota</taxon>
        <taxon>Alphaproteobacteria</taxon>
        <taxon>Rhodobacterales</taxon>
        <taxon>Paracoccaceae</taxon>
        <taxon>Yoonia</taxon>
    </lineage>
</organism>
<dbReference type="EMBL" id="FOZM01000003">
    <property type="protein sequence ID" value="SFS21690.1"/>
    <property type="molecule type" value="Genomic_DNA"/>
</dbReference>
<accession>A0A1I6N184</accession>
<reference evidence="2 3" key="1">
    <citation type="submission" date="2016-10" db="EMBL/GenBank/DDBJ databases">
        <authorList>
            <person name="de Groot N.N."/>
        </authorList>
    </citation>
    <scope>NUCLEOTIDE SEQUENCE [LARGE SCALE GENOMIC DNA]</scope>
    <source>
        <strain evidence="2 3">DSM 29433</strain>
    </source>
</reference>
<gene>
    <name evidence="2" type="ORF">SAMN05444714_2914</name>
</gene>
<dbReference type="STRING" id="1123755.SAMN05444714_2914"/>
<evidence type="ECO:0000313" key="3">
    <source>
        <dbReference type="Proteomes" id="UP000198926"/>
    </source>
</evidence>
<evidence type="ECO:0000313" key="2">
    <source>
        <dbReference type="EMBL" id="SFS21690.1"/>
    </source>
</evidence>
<feature type="transmembrane region" description="Helical" evidence="1">
    <location>
        <begin position="78"/>
        <end position="97"/>
    </location>
</feature>
<evidence type="ECO:0000256" key="1">
    <source>
        <dbReference type="SAM" id="Phobius"/>
    </source>
</evidence>
<keyword evidence="1" id="KW-0472">Membrane</keyword>
<protein>
    <submittedName>
        <fullName evidence="2">Uncharacterized protein</fullName>
    </submittedName>
</protein>
<dbReference type="Proteomes" id="UP000198926">
    <property type="component" value="Unassembled WGS sequence"/>
</dbReference>